<dbReference type="RefSeq" id="XP_020008340.1">
    <property type="nucleotide sequence ID" value="XM_020152751.1"/>
</dbReference>
<protein>
    <submittedName>
        <fullName evidence="2">Inactive phospholipase D5-like</fullName>
    </submittedName>
</protein>
<reference evidence="2" key="1">
    <citation type="submission" date="2025-08" db="UniProtKB">
        <authorList>
            <consortium name="RefSeq"/>
        </authorList>
    </citation>
    <scope>IDENTIFICATION</scope>
    <source>
        <tissue evidence="2">Leukocyte</tissue>
    </source>
</reference>
<dbReference type="InterPro" id="IPR050874">
    <property type="entry name" value="Diverse_PLD-related"/>
</dbReference>
<evidence type="ECO:0000256" key="1">
    <source>
        <dbReference type="SAM" id="Phobius"/>
    </source>
</evidence>
<dbReference type="AlphaFoldDB" id="A0A8B7TSU2"/>
<keyword evidence="1" id="KW-0812">Transmembrane</keyword>
<keyword evidence="1" id="KW-1133">Transmembrane helix</keyword>
<sequence length="246" mass="27638">MEIRQHEWLSASPHEGFEQMRLKSRPKEPSPSLTRVGANFYSSVKQQDYSASVWLRRKDKLEHSQQKCIVIFALVCCFAILVALIFSAVDIMGEDEDGLSEKNCQNKCRIALVENIPEGLNYSENAPFHLSLFQGWMNLLNMAKKSVDIVSSHWDLNHTHPSACQGQRLFEKLLQLTSQNIEIKLVSDVTAGSKALEALRLKASKKNWHVRACENIEAAGYPWEEDKAFVSLHVSPGGIGSQVSAI</sequence>
<dbReference type="PANTHER" id="PTHR10185">
    <property type="entry name" value="PHOSPHOLIPASE D - RELATED"/>
    <property type="match status" value="1"/>
</dbReference>
<proteinExistence type="predicted"/>
<evidence type="ECO:0000313" key="2">
    <source>
        <dbReference type="RefSeq" id="XP_020008340.1"/>
    </source>
</evidence>
<gene>
    <name evidence="2" type="primary">LOC109676290</name>
</gene>
<dbReference type="OrthoDB" id="1923775at2759"/>
<name>A0A8B7TSU2_CASCN</name>
<dbReference type="PANTHER" id="PTHR10185:SF9">
    <property type="entry name" value="INACTIVE PHOSPHOLIPASE D5"/>
    <property type="match status" value="1"/>
</dbReference>
<keyword evidence="1" id="KW-0472">Membrane</keyword>
<accession>A0A8B7TSU2</accession>
<dbReference type="KEGG" id="ccan:109676290"/>
<dbReference type="SUPFAM" id="SSF56024">
    <property type="entry name" value="Phospholipase D/nuclease"/>
    <property type="match status" value="1"/>
</dbReference>
<organism evidence="2">
    <name type="scientific">Castor canadensis</name>
    <name type="common">American beaver</name>
    <dbReference type="NCBI Taxonomy" id="51338"/>
    <lineage>
        <taxon>Eukaryota</taxon>
        <taxon>Metazoa</taxon>
        <taxon>Chordata</taxon>
        <taxon>Craniata</taxon>
        <taxon>Vertebrata</taxon>
        <taxon>Euteleostomi</taxon>
        <taxon>Mammalia</taxon>
        <taxon>Eutheria</taxon>
        <taxon>Euarchontoglires</taxon>
        <taxon>Glires</taxon>
        <taxon>Rodentia</taxon>
        <taxon>Castorimorpha</taxon>
        <taxon>Castoridae</taxon>
        <taxon>Castor</taxon>
    </lineage>
</organism>
<feature type="transmembrane region" description="Helical" evidence="1">
    <location>
        <begin position="68"/>
        <end position="89"/>
    </location>
</feature>